<name>A0AAE9ABK6_CAEBR</name>
<feature type="transmembrane region" description="Helical" evidence="2">
    <location>
        <begin position="41"/>
        <end position="67"/>
    </location>
</feature>
<accession>A0AAE9ABK6</accession>
<gene>
    <name evidence="3" type="ORF">L3Y34_005303</name>
</gene>
<reference evidence="3 4" key="1">
    <citation type="submission" date="2022-05" db="EMBL/GenBank/DDBJ databases">
        <title>Chromosome-level reference genomes for two strains of Caenorhabditis briggsae: an improved platform for comparative genomics.</title>
        <authorList>
            <person name="Stevens L."/>
            <person name="Andersen E.C."/>
        </authorList>
    </citation>
    <scope>NUCLEOTIDE SEQUENCE [LARGE SCALE GENOMIC DNA]</scope>
    <source>
        <strain evidence="3">QX1410_ONT</strain>
        <tissue evidence="3">Whole-organism</tissue>
    </source>
</reference>
<organism evidence="3 4">
    <name type="scientific">Caenorhabditis briggsae</name>
    <dbReference type="NCBI Taxonomy" id="6238"/>
    <lineage>
        <taxon>Eukaryota</taxon>
        <taxon>Metazoa</taxon>
        <taxon>Ecdysozoa</taxon>
        <taxon>Nematoda</taxon>
        <taxon>Chromadorea</taxon>
        <taxon>Rhabditida</taxon>
        <taxon>Rhabditina</taxon>
        <taxon>Rhabditomorpha</taxon>
        <taxon>Rhabditoidea</taxon>
        <taxon>Rhabditidae</taxon>
        <taxon>Peloderinae</taxon>
        <taxon>Caenorhabditis</taxon>
    </lineage>
</organism>
<keyword evidence="2" id="KW-1133">Transmembrane helix</keyword>
<evidence type="ECO:0000313" key="3">
    <source>
        <dbReference type="EMBL" id="ULT97394.1"/>
    </source>
</evidence>
<evidence type="ECO:0000256" key="2">
    <source>
        <dbReference type="SAM" id="Phobius"/>
    </source>
</evidence>
<proteinExistence type="predicted"/>
<dbReference type="AlphaFoldDB" id="A0AAE9ABK6"/>
<sequence>MEKSRNSAVSRMDSLHDSWTRTSRASLPSAIAKRSEDSSRWWWNVCCWSSLEGLISASLILISLSLLSQSFRCLFPPIFKQKCVKFHLLSSTFFLFSSFSLILFSLSQI</sequence>
<protein>
    <submittedName>
        <fullName evidence="3">Uncharacterized protein</fullName>
    </submittedName>
</protein>
<keyword evidence="2" id="KW-0812">Transmembrane</keyword>
<evidence type="ECO:0000313" key="4">
    <source>
        <dbReference type="Proteomes" id="UP000827892"/>
    </source>
</evidence>
<dbReference type="Proteomes" id="UP000827892">
    <property type="component" value="Chromosome IV"/>
</dbReference>
<evidence type="ECO:0000256" key="1">
    <source>
        <dbReference type="SAM" id="MobiDB-lite"/>
    </source>
</evidence>
<feature type="region of interest" description="Disordered" evidence="1">
    <location>
        <begin position="1"/>
        <end position="21"/>
    </location>
</feature>
<dbReference type="EMBL" id="CP090894">
    <property type="protein sequence ID" value="ULT97394.1"/>
    <property type="molecule type" value="Genomic_DNA"/>
</dbReference>
<feature type="transmembrane region" description="Helical" evidence="2">
    <location>
        <begin position="88"/>
        <end position="106"/>
    </location>
</feature>
<keyword evidence="2" id="KW-0472">Membrane</keyword>